<organism evidence="1 2">
    <name type="scientific">Dreissena polymorpha</name>
    <name type="common">Zebra mussel</name>
    <name type="synonym">Mytilus polymorpha</name>
    <dbReference type="NCBI Taxonomy" id="45954"/>
    <lineage>
        <taxon>Eukaryota</taxon>
        <taxon>Metazoa</taxon>
        <taxon>Spiralia</taxon>
        <taxon>Lophotrochozoa</taxon>
        <taxon>Mollusca</taxon>
        <taxon>Bivalvia</taxon>
        <taxon>Autobranchia</taxon>
        <taxon>Heteroconchia</taxon>
        <taxon>Euheterodonta</taxon>
        <taxon>Imparidentia</taxon>
        <taxon>Neoheterodontei</taxon>
        <taxon>Myida</taxon>
        <taxon>Dreissenoidea</taxon>
        <taxon>Dreissenidae</taxon>
        <taxon>Dreissena</taxon>
    </lineage>
</organism>
<dbReference type="Proteomes" id="UP000828390">
    <property type="component" value="Unassembled WGS sequence"/>
</dbReference>
<gene>
    <name evidence="1" type="ORF">DPMN_111875</name>
</gene>
<reference evidence="1" key="1">
    <citation type="journal article" date="2019" name="bioRxiv">
        <title>The Genome of the Zebra Mussel, Dreissena polymorpha: A Resource for Invasive Species Research.</title>
        <authorList>
            <person name="McCartney M.A."/>
            <person name="Auch B."/>
            <person name="Kono T."/>
            <person name="Mallez S."/>
            <person name="Zhang Y."/>
            <person name="Obille A."/>
            <person name="Becker A."/>
            <person name="Abrahante J.E."/>
            <person name="Garbe J."/>
            <person name="Badalamenti J.P."/>
            <person name="Herman A."/>
            <person name="Mangelson H."/>
            <person name="Liachko I."/>
            <person name="Sullivan S."/>
            <person name="Sone E.D."/>
            <person name="Koren S."/>
            <person name="Silverstein K.A.T."/>
            <person name="Beckman K.B."/>
            <person name="Gohl D.M."/>
        </authorList>
    </citation>
    <scope>NUCLEOTIDE SEQUENCE</scope>
    <source>
        <strain evidence="1">Duluth1</strain>
        <tissue evidence="1">Whole animal</tissue>
    </source>
</reference>
<proteinExistence type="predicted"/>
<sequence>MVRVFSPPSVDSS</sequence>
<protein>
    <submittedName>
        <fullName evidence="1">Uncharacterized protein</fullName>
    </submittedName>
</protein>
<name>A0A9D4KG07_DREPO</name>
<comment type="caution">
    <text evidence="1">The sequence shown here is derived from an EMBL/GenBank/DDBJ whole genome shotgun (WGS) entry which is preliminary data.</text>
</comment>
<dbReference type="EMBL" id="JAIWYP010000004">
    <property type="protein sequence ID" value="KAH3838466.1"/>
    <property type="molecule type" value="Genomic_DNA"/>
</dbReference>
<accession>A0A9D4KG07</accession>
<reference evidence="1" key="2">
    <citation type="submission" date="2020-11" db="EMBL/GenBank/DDBJ databases">
        <authorList>
            <person name="McCartney M.A."/>
            <person name="Auch B."/>
            <person name="Kono T."/>
            <person name="Mallez S."/>
            <person name="Becker A."/>
            <person name="Gohl D.M."/>
            <person name="Silverstein K.A.T."/>
            <person name="Koren S."/>
            <person name="Bechman K.B."/>
            <person name="Herman A."/>
            <person name="Abrahante J.E."/>
            <person name="Garbe J."/>
        </authorList>
    </citation>
    <scope>NUCLEOTIDE SEQUENCE</scope>
    <source>
        <strain evidence="1">Duluth1</strain>
        <tissue evidence="1">Whole animal</tissue>
    </source>
</reference>
<evidence type="ECO:0000313" key="2">
    <source>
        <dbReference type="Proteomes" id="UP000828390"/>
    </source>
</evidence>
<keyword evidence="2" id="KW-1185">Reference proteome</keyword>
<evidence type="ECO:0000313" key="1">
    <source>
        <dbReference type="EMBL" id="KAH3838466.1"/>
    </source>
</evidence>